<dbReference type="Pfam" id="PF06892">
    <property type="entry name" value="Phage_CP76"/>
    <property type="match status" value="1"/>
</dbReference>
<dbReference type="AlphaFoldDB" id="A0A1A7GDV6"/>
<keyword evidence="1" id="KW-0614">Plasmid</keyword>
<proteinExistence type="predicted"/>
<sequence length="173" mass="18630">MSLFDSLRRCVDHYPGARASLAPRIGKTDEVARKELSGAVSHKLGAVDALAMARLCVEAGSPHCYDYPAYVAQECGGEFRPGIAAGASDLSPVHRVTGMVRETSDVTSIVIDAMGDGVISDNELQVIEREVAEAHEALRKLLQAVYAVNRAGKPEIERDIVWLGQKRVEGSGR</sequence>
<geneLocation type="plasmid" evidence="1">
    <name>pMC2</name>
</geneLocation>
<reference evidence="1" key="1">
    <citation type="journal article" date="2016" name="Sci. Rep.">
        <title>Genomics of high molecular weight plasmids isolated from an on-farm biopurification system.</title>
        <authorList>
            <person name="Martini M.C."/>
            <person name="Wibberg D."/>
            <person name="Lozano M."/>
            <person name="Torres Tejerizo G."/>
            <person name="Albicoro F.J."/>
            <person name="Jaenicke S."/>
            <person name="van Elsas J.D."/>
            <person name="Petroni A."/>
            <person name="Garcillan-Barcia M.P."/>
            <person name="de la Cruz F."/>
            <person name="Schluter A."/>
            <person name="Puhler A."/>
            <person name="Pistorio M."/>
            <person name="Lagares A."/>
            <person name="Del Papa M.F."/>
        </authorList>
    </citation>
    <scope>NUCLEOTIDE SEQUENCE</scope>
    <source>
        <plasmid evidence="1">pMC2</plasmid>
    </source>
</reference>
<accession>A0A1A7GDV6</accession>
<protein>
    <submittedName>
        <fullName evidence="1">Transcriptional regulator CII, putative</fullName>
    </submittedName>
</protein>
<evidence type="ECO:0000313" key="1">
    <source>
        <dbReference type="EMBL" id="CVK35508.1"/>
    </source>
</evidence>
<name>A0A1A7GDV6_9ZZZZ</name>
<gene>
    <name evidence="1" type="ORF">MCM2015_pMC2_16</name>
</gene>
<dbReference type="EMBL" id="LT158602">
    <property type="protein sequence ID" value="CVK35508.1"/>
    <property type="molecule type" value="Genomic_DNA"/>
</dbReference>
<dbReference type="GO" id="GO:0003677">
    <property type="term" value="F:DNA binding"/>
    <property type="evidence" value="ECO:0007669"/>
    <property type="project" value="InterPro"/>
</dbReference>
<organism evidence="1">
    <name type="scientific">biofilter metagenome</name>
    <dbReference type="NCBI Taxonomy" id="1070537"/>
    <lineage>
        <taxon>unclassified sequences</taxon>
        <taxon>metagenomes</taxon>
        <taxon>ecological metagenomes</taxon>
    </lineage>
</organism>
<dbReference type="InterPro" id="IPR009679">
    <property type="entry name" value="Phage_186_CII-like"/>
</dbReference>